<keyword evidence="1" id="KW-0812">Transmembrane</keyword>
<dbReference type="Proteomes" id="UP000006163">
    <property type="component" value="Plasmid VS116_lp28-3"/>
</dbReference>
<evidence type="ECO:0000256" key="1">
    <source>
        <dbReference type="SAM" id="Phobius"/>
    </source>
</evidence>
<dbReference type="InterPro" id="IPR025669">
    <property type="entry name" value="AAA_dom"/>
</dbReference>
<geneLocation type="plasmid" evidence="3 4">
    <name>VS116_lp28-3</name>
</geneLocation>
<dbReference type="Gene3D" id="3.40.50.300">
    <property type="entry name" value="P-loop containing nucleotide triphosphate hydrolases"/>
    <property type="match status" value="1"/>
</dbReference>
<keyword evidence="1" id="KW-0472">Membrane</keyword>
<keyword evidence="1" id="KW-1133">Transmembrane helix</keyword>
<keyword evidence="4" id="KW-1185">Reference proteome</keyword>
<dbReference type="InterPro" id="IPR027417">
    <property type="entry name" value="P-loop_NTPase"/>
</dbReference>
<organism evidence="3 4">
    <name type="scientific">Borreliella valaisiana VS116</name>
    <dbReference type="NCBI Taxonomy" id="445987"/>
    <lineage>
        <taxon>Bacteria</taxon>
        <taxon>Pseudomonadati</taxon>
        <taxon>Spirochaetota</taxon>
        <taxon>Spirochaetia</taxon>
        <taxon>Spirochaetales</taxon>
        <taxon>Borreliaceae</taxon>
        <taxon>Borreliella</taxon>
    </lineage>
</organism>
<dbReference type="Pfam" id="PF13614">
    <property type="entry name" value="AAA_31"/>
    <property type="match status" value="1"/>
</dbReference>
<evidence type="ECO:0000313" key="3">
    <source>
        <dbReference type="EMBL" id="ACN53053.1"/>
    </source>
</evidence>
<dbReference type="HOGENOM" id="CLU_037612_6_3_12"/>
<dbReference type="SUPFAM" id="SSF52540">
    <property type="entry name" value="P-loop containing nucleoside triphosphate hydrolases"/>
    <property type="match status" value="1"/>
</dbReference>
<feature type="domain" description="AAA" evidence="2">
    <location>
        <begin position="2"/>
        <end position="50"/>
    </location>
</feature>
<protein>
    <submittedName>
        <fullName evidence="3">CobQ/CobB/MinD/ParA nucleotide binding domain protein</fullName>
    </submittedName>
</protein>
<reference evidence="3 4" key="1">
    <citation type="journal article" date="2012" name="J. Bacteriol.">
        <title>Whole-Genome Sequences of Borrelia bissettii, Borrelia valaisiana, and Borrelia spielmanii.</title>
        <authorList>
            <person name="Schutzer S.E."/>
            <person name="Fraser-Liggett C.M."/>
            <person name="Qiu W.G."/>
            <person name="Kraiczy P."/>
            <person name="Mongodin E.F."/>
            <person name="Dunn J.J."/>
            <person name="Luft B.J."/>
            <person name="Casjens S.R."/>
        </authorList>
    </citation>
    <scope>NUCLEOTIDE SEQUENCE [LARGE SCALE GENOMIC DNA]</scope>
    <source>
        <strain evidence="3 4">VS116</strain>
        <plasmid evidence="3">VS116_lp28-3</plasmid>
    </source>
</reference>
<dbReference type="AlphaFoldDB" id="C0R9B2"/>
<proteinExistence type="predicted"/>
<name>C0R9B2_BORVA</name>
<dbReference type="EMBL" id="CP001440">
    <property type="protein sequence ID" value="ACN53053.1"/>
    <property type="molecule type" value="Genomic_DNA"/>
</dbReference>
<feature type="transmembrane region" description="Helical" evidence="1">
    <location>
        <begin position="15"/>
        <end position="33"/>
    </location>
</feature>
<keyword evidence="3" id="KW-0614">Plasmid</keyword>
<accession>C0R9B2</accession>
<evidence type="ECO:0000313" key="4">
    <source>
        <dbReference type="Proteomes" id="UP000006163"/>
    </source>
</evidence>
<sequence length="125" mass="14988">MYDFVIIDTPTSLDFALTNALIFYNYVIVPLLAEKWKIESFDLLKFFMEKIGLELPTYFMITRFKKNNTHKQLLEMFNAKENFLGMISGREDLNRRITCNSSIDFQMDYIKEYKNSLMNFYTKLK</sequence>
<evidence type="ECO:0000259" key="2">
    <source>
        <dbReference type="Pfam" id="PF13614"/>
    </source>
</evidence>
<gene>
    <name evidence="3" type="ORF">BVAVS116_H0055</name>
</gene>